<feature type="compositionally biased region" description="Low complexity" evidence="1">
    <location>
        <begin position="99"/>
        <end position="114"/>
    </location>
</feature>
<dbReference type="AlphaFoldDB" id="A0A7W7GB22"/>
<comment type="caution">
    <text evidence="2">The sequence shown here is derived from an EMBL/GenBank/DDBJ whole genome shotgun (WGS) entry which is preliminary data.</text>
</comment>
<dbReference type="InterPro" id="IPR045392">
    <property type="entry name" value="DUF6519"/>
</dbReference>
<proteinExistence type="predicted"/>
<evidence type="ECO:0000313" key="2">
    <source>
        <dbReference type="EMBL" id="MBB4700571.1"/>
    </source>
</evidence>
<dbReference type="Pfam" id="PF20129">
    <property type="entry name" value="DUF6519"/>
    <property type="match status" value="2"/>
</dbReference>
<keyword evidence="3" id="KW-1185">Reference proteome</keyword>
<evidence type="ECO:0000313" key="3">
    <source>
        <dbReference type="Proteomes" id="UP000542210"/>
    </source>
</evidence>
<reference evidence="2 3" key="1">
    <citation type="submission" date="2020-08" db="EMBL/GenBank/DDBJ databases">
        <title>Sequencing the genomes of 1000 actinobacteria strains.</title>
        <authorList>
            <person name="Klenk H.-P."/>
        </authorList>
    </citation>
    <scope>NUCLEOTIDE SEQUENCE [LARGE SCALE GENOMIC DNA]</scope>
    <source>
        <strain evidence="2 3">DSM 45784</strain>
    </source>
</reference>
<dbReference type="RefSeq" id="WP_184878931.1">
    <property type="nucleotide sequence ID" value="NZ_BOOV01000039.1"/>
</dbReference>
<dbReference type="EMBL" id="JACHND010000001">
    <property type="protein sequence ID" value="MBB4700571.1"/>
    <property type="molecule type" value="Genomic_DNA"/>
</dbReference>
<feature type="region of interest" description="Disordered" evidence="1">
    <location>
        <begin position="98"/>
        <end position="134"/>
    </location>
</feature>
<feature type="compositionally biased region" description="Gly residues" evidence="1">
    <location>
        <begin position="115"/>
        <end position="126"/>
    </location>
</feature>
<organism evidence="2 3">
    <name type="scientific">Sphaerisporangium siamense</name>
    <dbReference type="NCBI Taxonomy" id="795645"/>
    <lineage>
        <taxon>Bacteria</taxon>
        <taxon>Bacillati</taxon>
        <taxon>Actinomycetota</taxon>
        <taxon>Actinomycetes</taxon>
        <taxon>Streptosporangiales</taxon>
        <taxon>Streptosporangiaceae</taxon>
        <taxon>Sphaerisporangium</taxon>
    </lineage>
</organism>
<gene>
    <name evidence="2" type="ORF">BJ982_002115</name>
</gene>
<dbReference type="Proteomes" id="UP000542210">
    <property type="component" value="Unassembled WGS sequence"/>
</dbReference>
<feature type="region of interest" description="Disordered" evidence="1">
    <location>
        <begin position="335"/>
        <end position="357"/>
    </location>
</feature>
<sequence>MKGDFTRQTFRADRHYSAVLYQQGRVQLDADANEQAAIRLALARRTAEDLIGPHGGPGTGFEVRYVPREQHKNPANLTITPGRYYVNGVLVDSTRPPAEHAVGAPAPATAARDVGGTGGRGTGPGGAEPPAGGDAWTYWDQPFAYLDQERDGDHLPDEFPFLVCLAVSERLVTVVEDPSIGEPALGAPSPDTAARAQVVWQVLPLRLDATEDPEKAFDAWVAGRAAARGRLAARTERPERVEDDPCVLSPDAAYRGPENQLYRVEIHRGGGAGVATFKWSRDNGSVIFPIVSLDGAWVTVGSLGRDEKLGLRPGDLVEVVDDAHAARREAAALPRVEETDPATRRARLSEAPPPGPGHRLDLHPLLRRWDHRGVPAAPVSPDIVSTGTSSGGRLDGGAVKIVEGRWLDLEDGVQVWFEPGGEYATGDYWQIPARCLTAGVEWPRDAAGRPVLSPPHGVPRHYAPLAWVRGATDVRSLRRTFRPLAVPPSA</sequence>
<name>A0A7W7GB22_9ACTN</name>
<accession>A0A7W7GB22</accession>
<evidence type="ECO:0000256" key="1">
    <source>
        <dbReference type="SAM" id="MobiDB-lite"/>
    </source>
</evidence>
<protein>
    <submittedName>
        <fullName evidence="2">Uncharacterized protein</fullName>
    </submittedName>
</protein>